<comment type="pathway">
    <text evidence="2">Organic acid metabolism; glycolate biosynthesis; glycolate from 2-phosphoglycolate: step 1/1.</text>
</comment>
<dbReference type="PANTHER" id="PTHR43434:SF1">
    <property type="entry name" value="PHOSPHOGLYCOLATE PHOSPHATASE"/>
    <property type="match status" value="1"/>
</dbReference>
<dbReference type="SFLD" id="SFLDS00003">
    <property type="entry name" value="Haloacid_Dehalogenase"/>
    <property type="match status" value="1"/>
</dbReference>
<keyword evidence="6" id="KW-1185">Reference proteome</keyword>
<dbReference type="PANTHER" id="PTHR43434">
    <property type="entry name" value="PHOSPHOGLYCOLATE PHOSPHATASE"/>
    <property type="match status" value="1"/>
</dbReference>
<dbReference type="InterPro" id="IPR006439">
    <property type="entry name" value="HAD-SF_hydro_IA"/>
</dbReference>
<reference evidence="6" key="1">
    <citation type="journal article" date="2019" name="Int. J. Syst. Evol. Microbiol.">
        <title>The Global Catalogue of Microorganisms (GCM) 10K type strain sequencing project: providing services to taxonomists for standard genome sequencing and annotation.</title>
        <authorList>
            <consortium name="The Broad Institute Genomics Platform"/>
            <consortium name="The Broad Institute Genome Sequencing Center for Infectious Disease"/>
            <person name="Wu L."/>
            <person name="Ma J."/>
        </authorList>
    </citation>
    <scope>NUCLEOTIDE SEQUENCE [LARGE SCALE GENOMIC DNA]</scope>
    <source>
        <strain evidence="6">KCTC 42443</strain>
    </source>
</reference>
<dbReference type="PRINTS" id="PR00413">
    <property type="entry name" value="HADHALOGNASE"/>
</dbReference>
<comment type="catalytic activity">
    <reaction evidence="1">
        <text>2-phosphoglycolate + H2O = glycolate + phosphate</text>
        <dbReference type="Rhea" id="RHEA:14369"/>
        <dbReference type="ChEBI" id="CHEBI:15377"/>
        <dbReference type="ChEBI" id="CHEBI:29805"/>
        <dbReference type="ChEBI" id="CHEBI:43474"/>
        <dbReference type="ChEBI" id="CHEBI:58033"/>
        <dbReference type="EC" id="3.1.3.18"/>
    </reaction>
</comment>
<dbReference type="InterPro" id="IPR023214">
    <property type="entry name" value="HAD_sf"/>
</dbReference>
<accession>A0ABQ3IYA0</accession>
<organism evidence="5 6">
    <name type="scientific">Aliiroseovarius zhejiangensis</name>
    <dbReference type="NCBI Taxonomy" id="1632025"/>
    <lineage>
        <taxon>Bacteria</taxon>
        <taxon>Pseudomonadati</taxon>
        <taxon>Pseudomonadota</taxon>
        <taxon>Alphaproteobacteria</taxon>
        <taxon>Rhodobacterales</taxon>
        <taxon>Paracoccaceae</taxon>
        <taxon>Aliiroseovarius</taxon>
    </lineage>
</organism>
<dbReference type="EC" id="3.1.3.18" evidence="4"/>
<evidence type="ECO:0000313" key="6">
    <source>
        <dbReference type="Proteomes" id="UP000609802"/>
    </source>
</evidence>
<dbReference type="RefSeq" id="WP_191285600.1">
    <property type="nucleotide sequence ID" value="NZ_BNCH01000002.1"/>
</dbReference>
<evidence type="ECO:0000256" key="1">
    <source>
        <dbReference type="ARBA" id="ARBA00000830"/>
    </source>
</evidence>
<evidence type="ECO:0000313" key="5">
    <source>
        <dbReference type="EMBL" id="GHE93610.1"/>
    </source>
</evidence>
<dbReference type="InterPro" id="IPR036412">
    <property type="entry name" value="HAD-like_sf"/>
</dbReference>
<name>A0ABQ3IYA0_9RHOB</name>
<comment type="similarity">
    <text evidence="3">Belongs to the HAD-like hydrolase superfamily. CbbY/CbbZ/Gph/YieH family.</text>
</comment>
<proteinExistence type="inferred from homology"/>
<dbReference type="NCBIfam" id="TIGR01549">
    <property type="entry name" value="HAD-SF-IA-v1"/>
    <property type="match status" value="1"/>
</dbReference>
<sequence length="231" mass="24475">MSIDALLFDKDGTLFLFEATWESWAHAVLMRLTDDDPERARVIGADIGFDIDSRQFHPASVVIAGTPGEVVAQLRRHVAYTDAALETILNEEAAIAPQVEAVALAPFLTDLRRRGLKIGVATNDAERPARAHLDAAGVTGLFDFISGYDSGHGVKPAPGPCLAFAAATGLAPERVAMVGDSLHDLRAGRAAGMRTIAVLTGIAGADELAPFADIVLDDISHIPDWLDNGQT</sequence>
<dbReference type="SFLD" id="SFLDG01129">
    <property type="entry name" value="C1.5:_HAD__Beta-PGM__Phosphata"/>
    <property type="match status" value="1"/>
</dbReference>
<dbReference type="Gene3D" id="1.10.150.240">
    <property type="entry name" value="Putative phosphatase, domain 2"/>
    <property type="match status" value="1"/>
</dbReference>
<evidence type="ECO:0000256" key="4">
    <source>
        <dbReference type="ARBA" id="ARBA00013078"/>
    </source>
</evidence>
<comment type="caution">
    <text evidence="5">The sequence shown here is derived from an EMBL/GenBank/DDBJ whole genome shotgun (WGS) entry which is preliminary data.</text>
</comment>
<dbReference type="InterPro" id="IPR050155">
    <property type="entry name" value="HAD-like_hydrolase_sf"/>
</dbReference>
<dbReference type="Gene3D" id="3.40.50.1000">
    <property type="entry name" value="HAD superfamily/HAD-like"/>
    <property type="match status" value="1"/>
</dbReference>
<protein>
    <recommendedName>
        <fullName evidence="4">phosphoglycolate phosphatase</fullName>
        <ecNumber evidence="4">3.1.3.18</ecNumber>
    </recommendedName>
</protein>
<evidence type="ECO:0000256" key="2">
    <source>
        <dbReference type="ARBA" id="ARBA00004818"/>
    </source>
</evidence>
<dbReference type="EMBL" id="BNCH01000002">
    <property type="protein sequence ID" value="GHE93610.1"/>
    <property type="molecule type" value="Genomic_DNA"/>
</dbReference>
<evidence type="ECO:0000256" key="3">
    <source>
        <dbReference type="ARBA" id="ARBA00006171"/>
    </source>
</evidence>
<dbReference type="SUPFAM" id="SSF56784">
    <property type="entry name" value="HAD-like"/>
    <property type="match status" value="1"/>
</dbReference>
<dbReference type="Proteomes" id="UP000609802">
    <property type="component" value="Unassembled WGS sequence"/>
</dbReference>
<dbReference type="Pfam" id="PF00702">
    <property type="entry name" value="Hydrolase"/>
    <property type="match status" value="1"/>
</dbReference>
<dbReference type="InterPro" id="IPR023198">
    <property type="entry name" value="PGP-like_dom2"/>
</dbReference>
<gene>
    <name evidence="5" type="ORF">GCM10016455_12240</name>
</gene>